<organism evidence="1">
    <name type="scientific">uncultured Caudovirales phage</name>
    <dbReference type="NCBI Taxonomy" id="2100421"/>
    <lineage>
        <taxon>Viruses</taxon>
        <taxon>Duplodnaviria</taxon>
        <taxon>Heunggongvirae</taxon>
        <taxon>Uroviricota</taxon>
        <taxon>Caudoviricetes</taxon>
        <taxon>Peduoviridae</taxon>
        <taxon>Maltschvirus</taxon>
        <taxon>Maltschvirus maltsch</taxon>
    </lineage>
</organism>
<reference evidence="1" key="1">
    <citation type="submission" date="2020-05" db="EMBL/GenBank/DDBJ databases">
        <authorList>
            <person name="Chiriac C."/>
            <person name="Salcher M."/>
            <person name="Ghai R."/>
            <person name="Kavagutti S V."/>
        </authorList>
    </citation>
    <scope>NUCLEOTIDE SEQUENCE</scope>
</reference>
<sequence>MITKKTISSAVAAGWISFPEPKARELSRNWAQPVEAFDGELAYRLWDNGASREQIARAVGCSRRGVQAVIEHGRNNR</sequence>
<proteinExistence type="predicted"/>
<gene>
    <name evidence="1" type="ORF">UFOVP175_26</name>
</gene>
<protein>
    <submittedName>
        <fullName evidence="1">Uncharacterized protein</fullName>
    </submittedName>
</protein>
<accession>A0A6J7WEZ7</accession>
<name>A0A6J7WEZ7_9CAUD</name>
<dbReference type="EMBL" id="LR798221">
    <property type="protein sequence ID" value="CAB5194852.1"/>
    <property type="molecule type" value="Genomic_DNA"/>
</dbReference>
<evidence type="ECO:0000313" key="1">
    <source>
        <dbReference type="EMBL" id="CAB5194852.1"/>
    </source>
</evidence>